<gene>
    <name evidence="1" type="ORF">LK03_06105</name>
</gene>
<dbReference type="AlphaFoldDB" id="A0A089WQU6"/>
<keyword evidence="2" id="KW-1185">Reference proteome</keyword>
<proteinExistence type="predicted"/>
<organism evidence="1 2">
    <name type="scientific">Pseudomonas cremoricolorata</name>
    <dbReference type="NCBI Taxonomy" id="157783"/>
    <lineage>
        <taxon>Bacteria</taxon>
        <taxon>Pseudomonadati</taxon>
        <taxon>Pseudomonadota</taxon>
        <taxon>Gammaproteobacteria</taxon>
        <taxon>Pseudomonadales</taxon>
        <taxon>Pseudomonadaceae</taxon>
        <taxon>Pseudomonas</taxon>
    </lineage>
</organism>
<dbReference type="EMBL" id="CP009455">
    <property type="protein sequence ID" value="AIR88862.1"/>
    <property type="molecule type" value="Genomic_DNA"/>
</dbReference>
<sequence length="142" mass="16187">MSLETIKTLVDELTTLHVTRGVQPSELVDNLFEEDYVESSARKTSAGLIFELTFTESVEEESPSKVTMRYTYDHNRHLVLVEQKVAAKRFSVQWDRARAVQERIEKLEVLLSAKLPQAQVARILATMPKDYLALAPRLQLVA</sequence>
<evidence type="ECO:0000313" key="2">
    <source>
        <dbReference type="Proteomes" id="UP000029493"/>
    </source>
</evidence>
<dbReference type="RefSeq" id="WP_038411512.1">
    <property type="nucleotide sequence ID" value="NZ_CP009455.1"/>
</dbReference>
<dbReference type="OrthoDB" id="2991052at2"/>
<accession>A0A089WQU6</accession>
<protein>
    <submittedName>
        <fullName evidence="1">Uncharacterized protein</fullName>
    </submittedName>
</protein>
<dbReference type="KEGG" id="psw:LK03_06105"/>
<dbReference type="Proteomes" id="UP000029493">
    <property type="component" value="Chromosome"/>
</dbReference>
<name>A0A089WQU6_9PSED</name>
<evidence type="ECO:0000313" key="1">
    <source>
        <dbReference type="EMBL" id="AIR88862.1"/>
    </source>
</evidence>
<reference evidence="1 2" key="1">
    <citation type="submission" date="2014-09" db="EMBL/GenBank/DDBJ databases">
        <authorList>
            <person name="Chan K.-G."/>
        </authorList>
    </citation>
    <scope>NUCLEOTIDE SEQUENCE [LARGE SCALE GENOMIC DNA]</scope>
    <source>
        <strain evidence="1 2">ND07</strain>
    </source>
</reference>